<feature type="transmembrane region" description="Helical" evidence="1">
    <location>
        <begin position="49"/>
        <end position="68"/>
    </location>
</feature>
<proteinExistence type="predicted"/>
<keyword evidence="1" id="KW-1133">Transmembrane helix</keyword>
<evidence type="ECO:0000256" key="1">
    <source>
        <dbReference type="SAM" id="Phobius"/>
    </source>
</evidence>
<evidence type="ECO:0000313" key="4">
    <source>
        <dbReference type="Proteomes" id="UP000676565"/>
    </source>
</evidence>
<reference evidence="3 4" key="1">
    <citation type="submission" date="2021-04" db="EMBL/GenBank/DDBJ databases">
        <authorList>
            <person name="Ivanova A."/>
        </authorList>
    </citation>
    <scope>NUCLEOTIDE SEQUENCE [LARGE SCALE GENOMIC DNA]</scope>
    <source>
        <strain evidence="3 4">G18</strain>
    </source>
</reference>
<gene>
    <name evidence="3" type="ORF">J8F10_00835</name>
</gene>
<dbReference type="EMBL" id="JAGKQQ010000001">
    <property type="protein sequence ID" value="MBP3953845.1"/>
    <property type="molecule type" value="Genomic_DNA"/>
</dbReference>
<accession>A0ABS5BJG7</accession>
<keyword evidence="1" id="KW-0812">Transmembrane</keyword>
<dbReference type="Proteomes" id="UP000676565">
    <property type="component" value="Unassembled WGS sequence"/>
</dbReference>
<comment type="caution">
    <text evidence="3">The sequence shown here is derived from an EMBL/GenBank/DDBJ whole genome shotgun (WGS) entry which is preliminary data.</text>
</comment>
<keyword evidence="1" id="KW-0472">Membrane</keyword>
<feature type="signal peptide" evidence="2">
    <location>
        <begin position="1"/>
        <end position="25"/>
    </location>
</feature>
<keyword evidence="2" id="KW-0732">Signal</keyword>
<protein>
    <submittedName>
        <fullName evidence="3">Uncharacterized protein</fullName>
    </submittedName>
</protein>
<name>A0ABS5BJG7_9BACT</name>
<sequence>MTIRSRARFALALCATTLCARPAGASDAPLIAGYWTEFYDHWTGVLQQQNGVVMAALVFGVVCLFIITRGKWRK</sequence>
<evidence type="ECO:0000256" key="2">
    <source>
        <dbReference type="SAM" id="SignalP"/>
    </source>
</evidence>
<dbReference type="RefSeq" id="WP_210651728.1">
    <property type="nucleotide sequence ID" value="NZ_JAGKQQ010000001.1"/>
</dbReference>
<organism evidence="3 4">
    <name type="scientific">Gemmata palustris</name>
    <dbReference type="NCBI Taxonomy" id="2822762"/>
    <lineage>
        <taxon>Bacteria</taxon>
        <taxon>Pseudomonadati</taxon>
        <taxon>Planctomycetota</taxon>
        <taxon>Planctomycetia</taxon>
        <taxon>Gemmatales</taxon>
        <taxon>Gemmataceae</taxon>
        <taxon>Gemmata</taxon>
    </lineage>
</organism>
<feature type="chain" id="PRO_5047448031" evidence="2">
    <location>
        <begin position="26"/>
        <end position="74"/>
    </location>
</feature>
<evidence type="ECO:0000313" key="3">
    <source>
        <dbReference type="EMBL" id="MBP3953845.1"/>
    </source>
</evidence>
<keyword evidence="4" id="KW-1185">Reference proteome</keyword>